<dbReference type="SUPFAM" id="SSF46894">
    <property type="entry name" value="C-terminal effector domain of the bipartite response regulators"/>
    <property type="match status" value="1"/>
</dbReference>
<evidence type="ECO:0000256" key="5">
    <source>
        <dbReference type="PROSITE-ProRule" id="PRU00169"/>
    </source>
</evidence>
<dbReference type="InterPro" id="IPR000792">
    <property type="entry name" value="Tscrpt_reg_LuxR_C"/>
</dbReference>
<dbReference type="Gene3D" id="3.40.50.2300">
    <property type="match status" value="1"/>
</dbReference>
<evidence type="ECO:0000256" key="4">
    <source>
        <dbReference type="ARBA" id="ARBA00023163"/>
    </source>
</evidence>
<dbReference type="OrthoDB" id="9797341at2"/>
<dbReference type="GO" id="GO:0003677">
    <property type="term" value="F:DNA binding"/>
    <property type="evidence" value="ECO:0007669"/>
    <property type="project" value="UniProtKB-KW"/>
</dbReference>
<dbReference type="SMART" id="SM00421">
    <property type="entry name" value="HTH_LUXR"/>
    <property type="match status" value="1"/>
</dbReference>
<keyword evidence="1 5" id="KW-0597">Phosphoprotein</keyword>
<keyword evidence="3 8" id="KW-0238">DNA-binding</keyword>
<evidence type="ECO:0000256" key="3">
    <source>
        <dbReference type="ARBA" id="ARBA00023125"/>
    </source>
</evidence>
<dbReference type="PROSITE" id="PS00622">
    <property type="entry name" value="HTH_LUXR_1"/>
    <property type="match status" value="1"/>
</dbReference>
<dbReference type="AlphaFoldDB" id="A0A4D7JX10"/>
<dbReference type="KEGG" id="fpf:DCC35_18975"/>
<dbReference type="Pfam" id="PF00072">
    <property type="entry name" value="Response_reg"/>
    <property type="match status" value="1"/>
</dbReference>
<evidence type="ECO:0000259" key="7">
    <source>
        <dbReference type="PROSITE" id="PS50110"/>
    </source>
</evidence>
<dbReference type="CDD" id="cd06170">
    <property type="entry name" value="LuxR_C_like"/>
    <property type="match status" value="1"/>
</dbReference>
<dbReference type="EMBL" id="CP028923">
    <property type="protein sequence ID" value="QCK16666.1"/>
    <property type="molecule type" value="Genomic_DNA"/>
</dbReference>
<dbReference type="InterPro" id="IPR001789">
    <property type="entry name" value="Sig_transdc_resp-reg_receiver"/>
</dbReference>
<dbReference type="PRINTS" id="PR00038">
    <property type="entry name" value="HTHLUXR"/>
</dbReference>
<dbReference type="InterPro" id="IPR011006">
    <property type="entry name" value="CheY-like_superfamily"/>
</dbReference>
<dbReference type="GO" id="GO:0006355">
    <property type="term" value="P:regulation of DNA-templated transcription"/>
    <property type="evidence" value="ECO:0007669"/>
    <property type="project" value="InterPro"/>
</dbReference>
<keyword evidence="4" id="KW-0804">Transcription</keyword>
<feature type="modified residue" description="4-aspartylphosphate" evidence="5">
    <location>
        <position position="55"/>
    </location>
</feature>
<dbReference type="PANTHER" id="PTHR43214:SF41">
    <property type="entry name" value="NITRATE_NITRITE RESPONSE REGULATOR PROTEIN NARP"/>
    <property type="match status" value="1"/>
</dbReference>
<dbReference type="Pfam" id="PF00196">
    <property type="entry name" value="GerE"/>
    <property type="match status" value="1"/>
</dbReference>
<evidence type="ECO:0000256" key="2">
    <source>
        <dbReference type="ARBA" id="ARBA00023015"/>
    </source>
</evidence>
<evidence type="ECO:0000259" key="6">
    <source>
        <dbReference type="PROSITE" id="PS50043"/>
    </source>
</evidence>
<dbReference type="GO" id="GO:0000160">
    <property type="term" value="P:phosphorelay signal transduction system"/>
    <property type="evidence" value="ECO:0007669"/>
    <property type="project" value="InterPro"/>
</dbReference>
<evidence type="ECO:0000313" key="8">
    <source>
        <dbReference type="EMBL" id="QCK16666.1"/>
    </source>
</evidence>
<keyword evidence="2" id="KW-0805">Transcription regulation</keyword>
<dbReference type="InterPro" id="IPR016032">
    <property type="entry name" value="Sig_transdc_resp-reg_C-effctor"/>
</dbReference>
<sequence length="212" mass="23786">MSIKLLLVDDHSLIRTGIKSILKENGSDFKIAEANSGEEAVSKFNDQNPDVTIMDISMEGINGMEAASEILGKNEKALIIILSMYLDRDYILKSMEIGVKGYVLKNEGNEIGEAVRKVLEGGEYFSSSVKEIMLKEYTTGIRSRKKEKEFSLTKREKEILKLVVEGKTSPEIADELFISVRTVDTHRSNIMKKLKVNNSISLINKVNKLKLV</sequence>
<dbReference type="InterPro" id="IPR039420">
    <property type="entry name" value="WalR-like"/>
</dbReference>
<accession>A0A4D7JX10</accession>
<proteinExistence type="predicted"/>
<gene>
    <name evidence="8" type="ORF">DCC35_18975</name>
</gene>
<reference evidence="8 9" key="1">
    <citation type="submission" date="2018-04" db="EMBL/GenBank/DDBJ databases">
        <title>Complete genome uncultured novel isolate.</title>
        <authorList>
            <person name="Merlino G."/>
        </authorList>
    </citation>
    <scope>NUCLEOTIDE SEQUENCE [LARGE SCALE GENOMIC DNA]</scope>
    <source>
        <strain evidence="9">R1DC9</strain>
    </source>
</reference>
<dbReference type="SUPFAM" id="SSF52172">
    <property type="entry name" value="CheY-like"/>
    <property type="match status" value="1"/>
</dbReference>
<protein>
    <submittedName>
        <fullName evidence="8">DNA-binding response regulator</fullName>
    </submittedName>
</protein>
<keyword evidence="9" id="KW-1185">Reference proteome</keyword>
<dbReference type="CDD" id="cd17535">
    <property type="entry name" value="REC_NarL-like"/>
    <property type="match status" value="1"/>
</dbReference>
<dbReference type="Proteomes" id="UP000298616">
    <property type="component" value="Chromosome"/>
</dbReference>
<evidence type="ECO:0000313" key="9">
    <source>
        <dbReference type="Proteomes" id="UP000298616"/>
    </source>
</evidence>
<name>A0A4D7JX10_9BACT</name>
<evidence type="ECO:0000256" key="1">
    <source>
        <dbReference type="ARBA" id="ARBA00022553"/>
    </source>
</evidence>
<dbReference type="SMART" id="SM00448">
    <property type="entry name" value="REC"/>
    <property type="match status" value="1"/>
</dbReference>
<dbReference type="PROSITE" id="PS50043">
    <property type="entry name" value="HTH_LUXR_2"/>
    <property type="match status" value="1"/>
</dbReference>
<dbReference type="PANTHER" id="PTHR43214">
    <property type="entry name" value="TWO-COMPONENT RESPONSE REGULATOR"/>
    <property type="match status" value="1"/>
</dbReference>
<dbReference type="RefSeq" id="WP_137092257.1">
    <property type="nucleotide sequence ID" value="NZ_CP028923.1"/>
</dbReference>
<dbReference type="InterPro" id="IPR058245">
    <property type="entry name" value="NreC/VraR/RcsB-like_REC"/>
</dbReference>
<organism evidence="8 9">
    <name type="scientific">Mangrovivirga cuniculi</name>
    <dbReference type="NCBI Taxonomy" id="2715131"/>
    <lineage>
        <taxon>Bacteria</taxon>
        <taxon>Pseudomonadati</taxon>
        <taxon>Bacteroidota</taxon>
        <taxon>Cytophagia</taxon>
        <taxon>Cytophagales</taxon>
        <taxon>Mangrovivirgaceae</taxon>
        <taxon>Mangrovivirga</taxon>
    </lineage>
</organism>
<feature type="domain" description="HTH luxR-type" evidence="6">
    <location>
        <begin position="145"/>
        <end position="210"/>
    </location>
</feature>
<dbReference type="PROSITE" id="PS50110">
    <property type="entry name" value="RESPONSE_REGULATORY"/>
    <property type="match status" value="1"/>
</dbReference>
<feature type="domain" description="Response regulatory" evidence="7">
    <location>
        <begin position="4"/>
        <end position="120"/>
    </location>
</feature>